<dbReference type="GO" id="GO:0005634">
    <property type="term" value="C:nucleus"/>
    <property type="evidence" value="ECO:0007669"/>
    <property type="project" value="UniProtKB-SubCell"/>
</dbReference>
<dbReference type="Gene3D" id="1.20.120.1010">
    <property type="match status" value="1"/>
</dbReference>
<keyword evidence="5" id="KW-0479">Metal-binding</keyword>
<gene>
    <name evidence="13" type="ORF">KASA_0I01947G</name>
</gene>
<evidence type="ECO:0000256" key="8">
    <source>
        <dbReference type="ARBA" id="ARBA00022833"/>
    </source>
</evidence>
<name>A0A1X7R997_9SACH</name>
<dbReference type="EMBL" id="FXLY01000010">
    <property type="protein sequence ID" value="SMN22174.1"/>
    <property type="molecule type" value="Genomic_DNA"/>
</dbReference>
<evidence type="ECO:0000256" key="7">
    <source>
        <dbReference type="ARBA" id="ARBA00022786"/>
    </source>
</evidence>
<dbReference type="Proteomes" id="UP000196158">
    <property type="component" value="Unassembled WGS sequence"/>
</dbReference>
<dbReference type="InterPro" id="IPR054753">
    <property type="entry name" value="MMS21_N"/>
</dbReference>
<evidence type="ECO:0000313" key="13">
    <source>
        <dbReference type="EMBL" id="SMN22174.1"/>
    </source>
</evidence>
<evidence type="ECO:0000313" key="14">
    <source>
        <dbReference type="Proteomes" id="UP000196158"/>
    </source>
</evidence>
<dbReference type="GO" id="GO:0016874">
    <property type="term" value="F:ligase activity"/>
    <property type="evidence" value="ECO:0007669"/>
    <property type="project" value="UniProtKB-KW"/>
</dbReference>
<proteinExistence type="inferred from homology"/>
<dbReference type="PANTHER" id="PTHR21330:SF1">
    <property type="entry name" value="E3 SUMO-PROTEIN LIGASE NSE2"/>
    <property type="match status" value="1"/>
</dbReference>
<dbReference type="GO" id="GO:0016925">
    <property type="term" value="P:protein sumoylation"/>
    <property type="evidence" value="ECO:0007669"/>
    <property type="project" value="UniProtKB-UniPathway"/>
</dbReference>
<dbReference type="OrthoDB" id="756301at2759"/>
<dbReference type="Pfam" id="PF22326">
    <property type="entry name" value="MMS21_N"/>
    <property type="match status" value="1"/>
</dbReference>
<evidence type="ECO:0000256" key="9">
    <source>
        <dbReference type="ARBA" id="ARBA00023242"/>
    </source>
</evidence>
<evidence type="ECO:0000256" key="6">
    <source>
        <dbReference type="ARBA" id="ARBA00022771"/>
    </source>
</evidence>
<comment type="pathway">
    <text evidence="2">Protein modification; protein sumoylation.</text>
</comment>
<feature type="domain" description="SP-RING-type" evidence="12">
    <location>
        <begin position="169"/>
        <end position="250"/>
    </location>
</feature>
<keyword evidence="14" id="KW-1185">Reference proteome</keyword>
<dbReference type="Gene3D" id="3.30.40.10">
    <property type="entry name" value="Zinc/RING finger domain, C3HC4 (zinc finger)"/>
    <property type="match status" value="1"/>
</dbReference>
<evidence type="ECO:0000256" key="2">
    <source>
        <dbReference type="ARBA" id="ARBA00004718"/>
    </source>
</evidence>
<evidence type="ECO:0000256" key="3">
    <source>
        <dbReference type="ARBA" id="ARBA00008212"/>
    </source>
</evidence>
<keyword evidence="8" id="KW-0862">Zinc</keyword>
<dbReference type="InterPro" id="IPR004181">
    <property type="entry name" value="Znf_MIZ"/>
</dbReference>
<comment type="similarity">
    <text evidence="3">Belongs to the NSE2 family.</text>
</comment>
<keyword evidence="4" id="KW-0808">Transferase</keyword>
<sequence>MPKIIPDQLPLNNNALKELQRLRATEQSRLFKECGEELKDTMYQCLESVQEAKEIAPLLESLAECAATLEKQENQYNNMALNLELAKKQYTTESENCKEVTLETWDEYVDKTLNAPNLIDILKMERSEEIKSQTRRLPNSRISDTNKTLRILPQIWENPRCVLPDDNDNEDDLMIDGGIIELTCPITCKMFEKPLISKQCNHVFDEEGLKSYFSREPRRDCPQTGCSKILTFRDFIPDPVMALRCRIAQIQETKHLEVGEHESLDVL</sequence>
<evidence type="ECO:0000259" key="12">
    <source>
        <dbReference type="PROSITE" id="PS51044"/>
    </source>
</evidence>
<keyword evidence="6 10" id="KW-0863">Zinc-finger</keyword>
<dbReference type="UniPathway" id="UPA00886"/>
<keyword evidence="9" id="KW-0539">Nucleus</keyword>
<dbReference type="CDD" id="cd16651">
    <property type="entry name" value="SPL-RING_NSE2"/>
    <property type="match status" value="1"/>
</dbReference>
<dbReference type="InterPro" id="IPR013083">
    <property type="entry name" value="Znf_RING/FYVE/PHD"/>
</dbReference>
<dbReference type="GO" id="GO:0008270">
    <property type="term" value="F:zinc ion binding"/>
    <property type="evidence" value="ECO:0007669"/>
    <property type="project" value="UniProtKB-KW"/>
</dbReference>
<keyword evidence="11" id="KW-0175">Coiled coil</keyword>
<organism evidence="13 14">
    <name type="scientific">Maudiozyma saulgeensis</name>
    <dbReference type="NCBI Taxonomy" id="1789683"/>
    <lineage>
        <taxon>Eukaryota</taxon>
        <taxon>Fungi</taxon>
        <taxon>Dikarya</taxon>
        <taxon>Ascomycota</taxon>
        <taxon>Saccharomycotina</taxon>
        <taxon>Saccharomycetes</taxon>
        <taxon>Saccharomycetales</taxon>
        <taxon>Saccharomycetaceae</taxon>
        <taxon>Maudiozyma</taxon>
    </lineage>
</organism>
<dbReference type="GO" id="GO:0061665">
    <property type="term" value="F:SUMO ligase activity"/>
    <property type="evidence" value="ECO:0007669"/>
    <property type="project" value="TreeGrafter"/>
</dbReference>
<reference evidence="13 14" key="1">
    <citation type="submission" date="2017-04" db="EMBL/GenBank/DDBJ databases">
        <authorList>
            <person name="Afonso C.L."/>
            <person name="Miller P.J."/>
            <person name="Scott M.A."/>
            <person name="Spackman E."/>
            <person name="Goraichik I."/>
            <person name="Dimitrov K.M."/>
            <person name="Suarez D.L."/>
            <person name="Swayne D.E."/>
        </authorList>
    </citation>
    <scope>NUCLEOTIDE SEQUENCE [LARGE SCALE GENOMIC DNA]</scope>
</reference>
<dbReference type="SUPFAM" id="SSF57850">
    <property type="entry name" value="RING/U-box"/>
    <property type="match status" value="1"/>
</dbReference>
<dbReference type="Pfam" id="PF11789">
    <property type="entry name" value="zf-Nse"/>
    <property type="match status" value="1"/>
</dbReference>
<dbReference type="STRING" id="1789683.A0A1X7R997"/>
<accession>A0A1X7R997</accession>
<feature type="coiled-coil region" evidence="11">
    <location>
        <begin position="62"/>
        <end position="89"/>
    </location>
</feature>
<dbReference type="PROSITE" id="PS51044">
    <property type="entry name" value="ZF_SP_RING"/>
    <property type="match status" value="1"/>
</dbReference>
<dbReference type="GO" id="GO:0000724">
    <property type="term" value="P:double-strand break repair via homologous recombination"/>
    <property type="evidence" value="ECO:0007669"/>
    <property type="project" value="InterPro"/>
</dbReference>
<dbReference type="InterPro" id="IPR026846">
    <property type="entry name" value="Nse2(Mms21)"/>
</dbReference>
<evidence type="ECO:0000256" key="1">
    <source>
        <dbReference type="ARBA" id="ARBA00004123"/>
    </source>
</evidence>
<evidence type="ECO:0000256" key="10">
    <source>
        <dbReference type="PROSITE-ProRule" id="PRU00452"/>
    </source>
</evidence>
<keyword evidence="7" id="KW-0833">Ubl conjugation pathway</keyword>
<evidence type="ECO:0000256" key="4">
    <source>
        <dbReference type="ARBA" id="ARBA00022679"/>
    </source>
</evidence>
<keyword evidence="13" id="KW-0436">Ligase</keyword>
<dbReference type="GO" id="GO:0030915">
    <property type="term" value="C:Smc5-Smc6 complex"/>
    <property type="evidence" value="ECO:0007669"/>
    <property type="project" value="InterPro"/>
</dbReference>
<evidence type="ECO:0000256" key="11">
    <source>
        <dbReference type="SAM" id="Coils"/>
    </source>
</evidence>
<evidence type="ECO:0000256" key="5">
    <source>
        <dbReference type="ARBA" id="ARBA00022723"/>
    </source>
</evidence>
<comment type="subcellular location">
    <subcellularLocation>
        <location evidence="1">Nucleus</location>
    </subcellularLocation>
</comment>
<dbReference type="AlphaFoldDB" id="A0A1X7R997"/>
<protein>
    <submittedName>
        <fullName evidence="13">Similar to Saccharomyces cerevisiae YEL019C MMS21 SUMO ligase involved in chromosomal organization and DNA repair</fullName>
    </submittedName>
</protein>
<dbReference type="PANTHER" id="PTHR21330">
    <property type="entry name" value="E3 SUMO-PROTEIN LIGASE NSE2"/>
    <property type="match status" value="1"/>
</dbReference>